<dbReference type="Pfam" id="PF13657">
    <property type="entry name" value="Couple_hipA"/>
    <property type="match status" value="1"/>
</dbReference>
<dbReference type="InterPro" id="IPR017508">
    <property type="entry name" value="HipA_N1"/>
</dbReference>
<evidence type="ECO:0000259" key="5">
    <source>
        <dbReference type="Pfam" id="PF13657"/>
    </source>
</evidence>
<dbReference type="AlphaFoldDB" id="A0A4R8F7N1"/>
<protein>
    <submittedName>
        <fullName evidence="6">Serine/threonine-protein kinase HipA</fullName>
    </submittedName>
</protein>
<comment type="caution">
    <text evidence="6">The sequence shown here is derived from an EMBL/GenBank/DDBJ whole genome shotgun (WGS) entry which is preliminary data.</text>
</comment>
<evidence type="ECO:0000259" key="4">
    <source>
        <dbReference type="Pfam" id="PF07804"/>
    </source>
</evidence>
<evidence type="ECO:0000313" key="6">
    <source>
        <dbReference type="EMBL" id="TDX21416.1"/>
    </source>
</evidence>
<reference evidence="6 7" key="1">
    <citation type="submission" date="2019-03" db="EMBL/GenBank/DDBJ databases">
        <title>Genomic Encyclopedia of Type Strains, Phase IV (KMG-IV): sequencing the most valuable type-strain genomes for metagenomic binning, comparative biology and taxonomic classification.</title>
        <authorList>
            <person name="Goeker M."/>
        </authorList>
    </citation>
    <scope>NUCLEOTIDE SEQUENCE [LARGE SCALE GENOMIC DNA]</scope>
    <source>
        <strain evidence="6 7">JA181</strain>
    </source>
</reference>
<organism evidence="6 7">
    <name type="scientific">Rhodovulum visakhapatnamense</name>
    <dbReference type="NCBI Taxonomy" id="364297"/>
    <lineage>
        <taxon>Bacteria</taxon>
        <taxon>Pseudomonadati</taxon>
        <taxon>Pseudomonadota</taxon>
        <taxon>Alphaproteobacteria</taxon>
        <taxon>Rhodobacterales</taxon>
        <taxon>Paracoccaceae</taxon>
        <taxon>Rhodovulum</taxon>
    </lineage>
</organism>
<evidence type="ECO:0000256" key="1">
    <source>
        <dbReference type="ARBA" id="ARBA00010164"/>
    </source>
</evidence>
<dbReference type="InterPro" id="IPR052028">
    <property type="entry name" value="HipA_Ser/Thr_kinase"/>
</dbReference>
<dbReference type="PANTHER" id="PTHR37419">
    <property type="entry name" value="SERINE/THREONINE-PROTEIN KINASE TOXIN HIPA"/>
    <property type="match status" value="1"/>
</dbReference>
<sequence>MGRAPQTRTLDVWVNGRLTGYYRYSPSGGVSFQYEREWLDWEHAFPLSRQLPLVARSQSGRHVNAVFENLLPDNAPIRRMIAERTEARSDRPHDLLAAIGRDCVGAMQFVPHGQDPGDPFVIEGEVQSEAQIAETLRHLARDPLGIAEEDEPLRISLAGAQEKTAYLKQGDNWVKPRGLTPTTHIFKRPIGVTQRGLDLSESVENEYLCLKILQAFGLEANNVEMARFEDERVLVIERFDRAPRAKGGIVRLPQEDFLQASGFESGLKYQDHGGPSMRDCLELLAASENPLSDQNLFLKAQILNWMLLATDGHAKNYSIFNLPGGGFRMTPLYDVLTAAPAELRNNFRHKDIQMAMSVGNARHYRMDQIHPRHFTQTARAARVPIRVIRDATIEIVEIGRPALAEVEVGLPGDFPERISGPVLERLGRCLATVEAYAESGDA</sequence>
<proteinExistence type="inferred from homology"/>
<dbReference type="Pfam" id="PF07804">
    <property type="entry name" value="HipA_C"/>
    <property type="match status" value="1"/>
</dbReference>
<keyword evidence="2" id="KW-0808">Transferase</keyword>
<dbReference type="GO" id="GO:0004674">
    <property type="term" value="F:protein serine/threonine kinase activity"/>
    <property type="evidence" value="ECO:0007669"/>
    <property type="project" value="TreeGrafter"/>
</dbReference>
<feature type="domain" description="HipA N-terminal subdomain 1" evidence="5">
    <location>
        <begin position="10"/>
        <end position="109"/>
    </location>
</feature>
<accession>A0A4R8F7N1</accession>
<dbReference type="GO" id="GO:0005829">
    <property type="term" value="C:cytosol"/>
    <property type="evidence" value="ECO:0007669"/>
    <property type="project" value="TreeGrafter"/>
</dbReference>
<dbReference type="PANTHER" id="PTHR37419:SF1">
    <property type="entry name" value="SERINE_THREONINE-PROTEIN KINASE TOXIN HIPA"/>
    <property type="match status" value="1"/>
</dbReference>
<evidence type="ECO:0000256" key="3">
    <source>
        <dbReference type="ARBA" id="ARBA00022777"/>
    </source>
</evidence>
<gene>
    <name evidence="6" type="ORF">EV657_1409</name>
</gene>
<dbReference type="NCBIfam" id="TIGR03071">
    <property type="entry name" value="couple_hipA"/>
    <property type="match status" value="1"/>
</dbReference>
<dbReference type="InterPro" id="IPR012893">
    <property type="entry name" value="HipA-like_C"/>
</dbReference>
<comment type="similarity">
    <text evidence="1">Belongs to the HipA Ser/Thr kinase family.</text>
</comment>
<dbReference type="RefSeq" id="WP_113670813.1">
    <property type="nucleotide sequence ID" value="NZ_SOEB01000040.1"/>
</dbReference>
<dbReference type="Proteomes" id="UP000295484">
    <property type="component" value="Unassembled WGS sequence"/>
</dbReference>
<keyword evidence="3 6" id="KW-0418">Kinase</keyword>
<feature type="domain" description="HipA-like C-terminal" evidence="4">
    <location>
        <begin position="155"/>
        <end position="391"/>
    </location>
</feature>
<name>A0A4R8F7N1_9RHOB</name>
<dbReference type="EMBL" id="SOEB01000040">
    <property type="protein sequence ID" value="TDX21416.1"/>
    <property type="molecule type" value="Genomic_DNA"/>
</dbReference>
<evidence type="ECO:0000256" key="2">
    <source>
        <dbReference type="ARBA" id="ARBA00022679"/>
    </source>
</evidence>
<evidence type="ECO:0000313" key="7">
    <source>
        <dbReference type="Proteomes" id="UP000295484"/>
    </source>
</evidence>